<protein>
    <submittedName>
        <fullName evidence="5">AraC family transcriptional regulator</fullName>
    </submittedName>
</protein>
<dbReference type="PROSITE" id="PS00041">
    <property type="entry name" value="HTH_ARAC_FAMILY_1"/>
    <property type="match status" value="1"/>
</dbReference>
<evidence type="ECO:0000256" key="2">
    <source>
        <dbReference type="ARBA" id="ARBA00023125"/>
    </source>
</evidence>
<dbReference type="Pfam" id="PF07883">
    <property type="entry name" value="Cupin_2"/>
    <property type="match status" value="1"/>
</dbReference>
<dbReference type="InterPro" id="IPR011051">
    <property type="entry name" value="RmlC_Cupin_sf"/>
</dbReference>
<dbReference type="InterPro" id="IPR009057">
    <property type="entry name" value="Homeodomain-like_sf"/>
</dbReference>
<dbReference type="InterPro" id="IPR013096">
    <property type="entry name" value="Cupin_2"/>
</dbReference>
<accession>A0A5C8JJV1</accession>
<dbReference type="CDD" id="cd06976">
    <property type="entry name" value="cupin_MtlR-like_N"/>
    <property type="match status" value="1"/>
</dbReference>
<sequence length="278" mass="32286">MLKELVAPYFDPNWHFHPEYQLFFVLEGRGTRFIGDNIKTFKENDMVLMGPDLPHLWRSNNEYFEKTGELQTRGIVIYFKEDFLGNTIQQKEEMKDILHLLQNSKRGLEITGPTNARVSNMMLALTRLKGVDSLIQLLRILQTLALSHDCHPIATAGYVNLNKESEKDRMNRVYEHVINNFDKKISLEEVAAIANMSLSSFSRYFKSRVNKSFSDFLSEIRIGHACKLLNDEDLNISQVCYESGFNTLSNFNKQFRDITGKTPLQYKKECLLLQQPFD</sequence>
<keyword evidence="2" id="KW-0238">DNA-binding</keyword>
<evidence type="ECO:0000313" key="5">
    <source>
        <dbReference type="EMBL" id="TXK36867.1"/>
    </source>
</evidence>
<dbReference type="PROSITE" id="PS01124">
    <property type="entry name" value="HTH_ARAC_FAMILY_2"/>
    <property type="match status" value="1"/>
</dbReference>
<dbReference type="GO" id="GO:0043565">
    <property type="term" value="F:sequence-specific DNA binding"/>
    <property type="evidence" value="ECO:0007669"/>
    <property type="project" value="InterPro"/>
</dbReference>
<dbReference type="SMART" id="SM00342">
    <property type="entry name" value="HTH_ARAC"/>
    <property type="match status" value="1"/>
</dbReference>
<dbReference type="OrthoDB" id="792101at2"/>
<dbReference type="AlphaFoldDB" id="A0A5C8JJV1"/>
<evidence type="ECO:0000256" key="1">
    <source>
        <dbReference type="ARBA" id="ARBA00023015"/>
    </source>
</evidence>
<proteinExistence type="predicted"/>
<dbReference type="InterPro" id="IPR014710">
    <property type="entry name" value="RmlC-like_jellyroll"/>
</dbReference>
<keyword evidence="6" id="KW-1185">Reference proteome</keyword>
<reference evidence="5 6" key="1">
    <citation type="submission" date="2019-08" db="EMBL/GenBank/DDBJ databases">
        <authorList>
            <person name="Shi S."/>
        </authorList>
    </citation>
    <scope>NUCLEOTIDE SEQUENCE [LARGE SCALE GENOMIC DNA]</scope>
    <source>
        <strain evidence="5 6">GY10130</strain>
    </source>
</reference>
<dbReference type="SUPFAM" id="SSF51182">
    <property type="entry name" value="RmlC-like cupins"/>
    <property type="match status" value="1"/>
</dbReference>
<dbReference type="PANTHER" id="PTHR43280">
    <property type="entry name" value="ARAC-FAMILY TRANSCRIPTIONAL REGULATOR"/>
    <property type="match status" value="1"/>
</dbReference>
<dbReference type="Pfam" id="PF12833">
    <property type="entry name" value="HTH_18"/>
    <property type="match status" value="1"/>
</dbReference>
<feature type="domain" description="HTH araC/xylS-type" evidence="4">
    <location>
        <begin position="171"/>
        <end position="269"/>
    </location>
</feature>
<evidence type="ECO:0000256" key="3">
    <source>
        <dbReference type="ARBA" id="ARBA00023163"/>
    </source>
</evidence>
<gene>
    <name evidence="5" type="ORF">FVR03_16645</name>
</gene>
<dbReference type="EMBL" id="VRTY01000069">
    <property type="protein sequence ID" value="TXK36867.1"/>
    <property type="molecule type" value="Genomic_DNA"/>
</dbReference>
<dbReference type="Proteomes" id="UP000321926">
    <property type="component" value="Unassembled WGS sequence"/>
</dbReference>
<dbReference type="PANTHER" id="PTHR43280:SF27">
    <property type="entry name" value="TRANSCRIPTIONAL REGULATOR MTLR"/>
    <property type="match status" value="1"/>
</dbReference>
<dbReference type="Gene3D" id="1.10.10.60">
    <property type="entry name" value="Homeodomain-like"/>
    <property type="match status" value="2"/>
</dbReference>
<dbReference type="SUPFAM" id="SSF46689">
    <property type="entry name" value="Homeodomain-like"/>
    <property type="match status" value="2"/>
</dbReference>
<evidence type="ECO:0000313" key="6">
    <source>
        <dbReference type="Proteomes" id="UP000321926"/>
    </source>
</evidence>
<name>A0A5C8JJV1_9BACT</name>
<dbReference type="InterPro" id="IPR018060">
    <property type="entry name" value="HTH_AraC"/>
</dbReference>
<dbReference type="GO" id="GO:0003700">
    <property type="term" value="F:DNA-binding transcription factor activity"/>
    <property type="evidence" value="ECO:0007669"/>
    <property type="project" value="InterPro"/>
</dbReference>
<organism evidence="5 6">
    <name type="scientific">Pontibacter qinzhouensis</name>
    <dbReference type="NCBI Taxonomy" id="2603253"/>
    <lineage>
        <taxon>Bacteria</taxon>
        <taxon>Pseudomonadati</taxon>
        <taxon>Bacteroidota</taxon>
        <taxon>Cytophagia</taxon>
        <taxon>Cytophagales</taxon>
        <taxon>Hymenobacteraceae</taxon>
        <taxon>Pontibacter</taxon>
    </lineage>
</organism>
<keyword evidence="1" id="KW-0805">Transcription regulation</keyword>
<comment type="caution">
    <text evidence="5">The sequence shown here is derived from an EMBL/GenBank/DDBJ whole genome shotgun (WGS) entry which is preliminary data.</text>
</comment>
<keyword evidence="3" id="KW-0804">Transcription</keyword>
<evidence type="ECO:0000259" key="4">
    <source>
        <dbReference type="PROSITE" id="PS01124"/>
    </source>
</evidence>
<dbReference type="Gene3D" id="2.60.120.10">
    <property type="entry name" value="Jelly Rolls"/>
    <property type="match status" value="1"/>
</dbReference>
<dbReference type="InterPro" id="IPR018062">
    <property type="entry name" value="HTH_AraC-typ_CS"/>
</dbReference>